<dbReference type="Pfam" id="PF19503">
    <property type="entry name" value="DUF6037"/>
    <property type="match status" value="1"/>
</dbReference>
<proteinExistence type="predicted"/>
<comment type="caution">
    <text evidence="1">The sequence shown here is derived from an EMBL/GenBank/DDBJ whole genome shotgun (WGS) entry which is preliminary data.</text>
</comment>
<reference evidence="1 2" key="1">
    <citation type="submission" date="2017-09" db="EMBL/GenBank/DDBJ databases">
        <title>FDA dAtabase for Regulatory Grade micrObial Sequences (FDA-ARGOS): Supporting development and validation of Infectious Disease Dx tests.</title>
        <authorList>
            <person name="Minogue T."/>
            <person name="Wolcott M."/>
            <person name="Wasieloski L."/>
            <person name="Aguilar W."/>
            <person name="Moore D."/>
            <person name="Tallon L.J."/>
            <person name="Sadzewicz L."/>
            <person name="Ott S."/>
            <person name="Zhao X."/>
            <person name="Nagaraj S."/>
            <person name="Vavikolanu K."/>
            <person name="Aluvathingal J."/>
            <person name="Nadendla S."/>
            <person name="Sichtig H."/>
        </authorList>
    </citation>
    <scope>NUCLEOTIDE SEQUENCE [LARGE SCALE GENOMIC DNA]</scope>
    <source>
        <strain evidence="1 2">FDAARGOS_396</strain>
    </source>
</reference>
<organism evidence="1 2">
    <name type="scientific">Enterococcus durans</name>
    <dbReference type="NCBI Taxonomy" id="53345"/>
    <lineage>
        <taxon>Bacteria</taxon>
        <taxon>Bacillati</taxon>
        <taxon>Bacillota</taxon>
        <taxon>Bacilli</taxon>
        <taxon>Lactobacillales</taxon>
        <taxon>Enterococcaceae</taxon>
        <taxon>Enterococcus</taxon>
    </lineage>
</organism>
<dbReference type="Proteomes" id="UP000220669">
    <property type="component" value="Unassembled WGS sequence"/>
</dbReference>
<protein>
    <submittedName>
        <fullName evidence="1">Uncharacterized protein</fullName>
    </submittedName>
</protein>
<evidence type="ECO:0000313" key="2">
    <source>
        <dbReference type="Proteomes" id="UP000220669"/>
    </source>
</evidence>
<sequence>MEEKVPSKFKELVIRKIDQAILQVINTYPDGKYCFGMKENGVNKKGDQIYRSKYNDEKTRRKRPKLYEQFGLDRRISFCYSDDRFCDICFAD</sequence>
<dbReference type="AlphaFoldDB" id="A0AB36S8B3"/>
<dbReference type="EMBL" id="PDEB01000004">
    <property type="protein sequence ID" value="PEH44902.1"/>
    <property type="molecule type" value="Genomic_DNA"/>
</dbReference>
<gene>
    <name evidence="1" type="ORF">CRM96_07715</name>
</gene>
<dbReference type="InterPro" id="IPR046100">
    <property type="entry name" value="DUF6037"/>
</dbReference>
<accession>A0AB36S8B3</accession>
<evidence type="ECO:0000313" key="1">
    <source>
        <dbReference type="EMBL" id="PEH44902.1"/>
    </source>
</evidence>
<dbReference type="KEGG" id="edu:LIU_09140"/>
<name>A0AB36S8B3_9ENTE</name>